<dbReference type="AlphaFoldDB" id="A0A2T7DW87"/>
<keyword evidence="2" id="KW-1185">Reference proteome</keyword>
<gene>
    <name evidence="1" type="ORF">GQ55_4G072500</name>
</gene>
<evidence type="ECO:0000313" key="1">
    <source>
        <dbReference type="EMBL" id="PUZ59809.1"/>
    </source>
</evidence>
<organism evidence="1 2">
    <name type="scientific">Panicum hallii var. hallii</name>
    <dbReference type="NCBI Taxonomy" id="1504633"/>
    <lineage>
        <taxon>Eukaryota</taxon>
        <taxon>Viridiplantae</taxon>
        <taxon>Streptophyta</taxon>
        <taxon>Embryophyta</taxon>
        <taxon>Tracheophyta</taxon>
        <taxon>Spermatophyta</taxon>
        <taxon>Magnoliopsida</taxon>
        <taxon>Liliopsida</taxon>
        <taxon>Poales</taxon>
        <taxon>Poaceae</taxon>
        <taxon>PACMAD clade</taxon>
        <taxon>Panicoideae</taxon>
        <taxon>Panicodae</taxon>
        <taxon>Paniceae</taxon>
        <taxon>Panicinae</taxon>
        <taxon>Panicum</taxon>
        <taxon>Panicum sect. Panicum</taxon>
    </lineage>
</organism>
<name>A0A2T7DW87_9POAL</name>
<evidence type="ECO:0000313" key="2">
    <source>
        <dbReference type="Proteomes" id="UP000244336"/>
    </source>
</evidence>
<reference evidence="1 2" key="1">
    <citation type="submission" date="2018-04" db="EMBL/GenBank/DDBJ databases">
        <title>WGS assembly of Panicum hallii var. hallii HAL2.</title>
        <authorList>
            <person name="Lovell J."/>
            <person name="Jenkins J."/>
            <person name="Lowry D."/>
            <person name="Mamidi S."/>
            <person name="Sreedasyam A."/>
            <person name="Weng X."/>
            <person name="Barry K."/>
            <person name="Bonette J."/>
            <person name="Campitelli B."/>
            <person name="Daum C."/>
            <person name="Gordon S."/>
            <person name="Gould B."/>
            <person name="Lipzen A."/>
            <person name="MacQueen A."/>
            <person name="Palacio-Mejia J."/>
            <person name="Plott C."/>
            <person name="Shakirov E."/>
            <person name="Shu S."/>
            <person name="Yoshinaga Y."/>
            <person name="Zane M."/>
            <person name="Rokhsar D."/>
            <person name="Grimwood J."/>
            <person name="Schmutz J."/>
            <person name="Juenger T."/>
        </authorList>
    </citation>
    <scope>NUCLEOTIDE SEQUENCE [LARGE SCALE GENOMIC DNA]</scope>
    <source>
        <strain evidence="2">cv. HAL2</strain>
    </source>
</reference>
<proteinExistence type="predicted"/>
<dbReference type="EMBL" id="CM009752">
    <property type="protein sequence ID" value="PUZ59809.1"/>
    <property type="molecule type" value="Genomic_DNA"/>
</dbReference>
<dbReference type="Gramene" id="PUZ59809">
    <property type="protein sequence ID" value="PUZ59809"/>
    <property type="gene ID" value="GQ55_4G072500"/>
</dbReference>
<protein>
    <submittedName>
        <fullName evidence="1">Uncharacterized protein</fullName>
    </submittedName>
</protein>
<sequence length="100" mass="10618">MPGFPAGAVLWLPAGECSFLTEAAARLPTVKHGLLSGAAACFPALGFFSADPLLMTVAKPQQRHQTGQKILIIHFSDGQTVHLFFKSSTSAIHISNTQIT</sequence>
<accession>A0A2T7DW87</accession>
<dbReference type="Proteomes" id="UP000244336">
    <property type="component" value="Chromosome 4"/>
</dbReference>